<sequence>MSNNNIISIYFKLVRTSNYKNYNVNFNWTTEEFIRIMREKVIRDFNLENVEFIDTENNYHITRIASEDAPAIQPSTIKLIDKYGDKMHQIAFYIRPIPRELELETNTITTITNNLCSVCLTNEINIVFQPCSHLCVCNSCSSNPIMQTCPLCRSEITDRILVFV</sequence>
<dbReference type="SUPFAM" id="SSF57850">
    <property type="entry name" value="RING/U-box"/>
    <property type="match status" value="1"/>
</dbReference>
<dbReference type="InterPro" id="IPR013083">
    <property type="entry name" value="Znf_RING/FYVE/PHD"/>
</dbReference>
<dbReference type="AlphaFoldDB" id="A0A6C0D9G4"/>
<protein>
    <recommendedName>
        <fullName evidence="1">RING-type domain-containing protein</fullName>
    </recommendedName>
</protein>
<evidence type="ECO:0000259" key="1">
    <source>
        <dbReference type="PROSITE" id="PS50089"/>
    </source>
</evidence>
<proteinExistence type="predicted"/>
<name>A0A6C0D9G4_9ZZZZ</name>
<dbReference type="PANTHER" id="PTHR14879">
    <property type="entry name" value="CASPASE REGULATOR, RING FINGER DOMAIN-CONTAINING"/>
    <property type="match status" value="1"/>
</dbReference>
<organism evidence="2">
    <name type="scientific">viral metagenome</name>
    <dbReference type="NCBI Taxonomy" id="1070528"/>
    <lineage>
        <taxon>unclassified sequences</taxon>
        <taxon>metagenomes</taxon>
        <taxon>organismal metagenomes</taxon>
    </lineage>
</organism>
<reference evidence="2" key="1">
    <citation type="journal article" date="2020" name="Nature">
        <title>Giant virus diversity and host interactions through global metagenomics.</title>
        <authorList>
            <person name="Schulz F."/>
            <person name="Roux S."/>
            <person name="Paez-Espino D."/>
            <person name="Jungbluth S."/>
            <person name="Walsh D.A."/>
            <person name="Denef V.J."/>
            <person name="McMahon K.D."/>
            <person name="Konstantinidis K.T."/>
            <person name="Eloe-Fadrosh E.A."/>
            <person name="Kyrpides N.C."/>
            <person name="Woyke T."/>
        </authorList>
    </citation>
    <scope>NUCLEOTIDE SEQUENCE</scope>
    <source>
        <strain evidence="2">GVMAG-M-3300023174-130</strain>
    </source>
</reference>
<dbReference type="EMBL" id="MN739551">
    <property type="protein sequence ID" value="QHT12814.1"/>
    <property type="molecule type" value="Genomic_DNA"/>
</dbReference>
<dbReference type="Gene3D" id="3.30.40.10">
    <property type="entry name" value="Zinc/RING finger domain, C3HC4 (zinc finger)"/>
    <property type="match status" value="1"/>
</dbReference>
<dbReference type="InterPro" id="IPR001841">
    <property type="entry name" value="Znf_RING"/>
</dbReference>
<dbReference type="PROSITE" id="PS50089">
    <property type="entry name" value="ZF_RING_2"/>
    <property type="match status" value="1"/>
</dbReference>
<dbReference type="InterPro" id="IPR051728">
    <property type="entry name" value="RING-FYVE_E3_ubiquitin-ligase"/>
</dbReference>
<dbReference type="PANTHER" id="PTHR14879:SF5">
    <property type="entry name" value="RING-TYPE DOMAIN-CONTAINING PROTEIN"/>
    <property type="match status" value="1"/>
</dbReference>
<feature type="domain" description="RING-type" evidence="1">
    <location>
        <begin position="116"/>
        <end position="153"/>
    </location>
</feature>
<evidence type="ECO:0000313" key="2">
    <source>
        <dbReference type="EMBL" id="QHT12814.1"/>
    </source>
</evidence>
<accession>A0A6C0D9G4</accession>
<dbReference type="Pfam" id="PF13920">
    <property type="entry name" value="zf-C3HC4_3"/>
    <property type="match status" value="1"/>
</dbReference>